<protein>
    <recommendedName>
        <fullName evidence="10">EGF-like domain-containing protein</fullName>
    </recommendedName>
</protein>
<evidence type="ECO:0000256" key="7">
    <source>
        <dbReference type="ARBA" id="ARBA00023180"/>
    </source>
</evidence>
<dbReference type="Pfam" id="PF12662">
    <property type="entry name" value="cEGF"/>
    <property type="match status" value="1"/>
</dbReference>
<dbReference type="PROSITE" id="PS50026">
    <property type="entry name" value="EGF_3"/>
    <property type="match status" value="1"/>
</dbReference>
<dbReference type="InterPro" id="IPR018097">
    <property type="entry name" value="EGF_Ca-bd_CS"/>
</dbReference>
<dbReference type="Pfam" id="PF07645">
    <property type="entry name" value="EGF_CA"/>
    <property type="match status" value="1"/>
</dbReference>
<dbReference type="InterPro" id="IPR049883">
    <property type="entry name" value="NOTCH1_EGF-like"/>
</dbReference>
<evidence type="ECO:0000256" key="8">
    <source>
        <dbReference type="PROSITE-ProRule" id="PRU00076"/>
    </source>
</evidence>
<comment type="caution">
    <text evidence="8">Lacks conserved residue(s) required for the propagation of feature annotation.</text>
</comment>
<feature type="signal peptide" evidence="9">
    <location>
        <begin position="1"/>
        <end position="18"/>
    </location>
</feature>
<keyword evidence="3 8" id="KW-0245">EGF-like domain</keyword>
<evidence type="ECO:0000256" key="4">
    <source>
        <dbReference type="ARBA" id="ARBA00022729"/>
    </source>
</evidence>
<proteinExistence type="predicted"/>
<dbReference type="FunFam" id="2.10.25.10:FF:000240">
    <property type="entry name" value="Vitamin K-dependent protein S"/>
    <property type="match status" value="2"/>
</dbReference>
<dbReference type="AlphaFoldDB" id="A0A6J8EAU3"/>
<dbReference type="OrthoDB" id="6229058at2759"/>
<dbReference type="SUPFAM" id="SSF57184">
    <property type="entry name" value="Growth factor receptor domain"/>
    <property type="match status" value="1"/>
</dbReference>
<feature type="domain" description="EGF-like" evidence="10">
    <location>
        <begin position="103"/>
        <end position="143"/>
    </location>
</feature>
<dbReference type="EMBL" id="CACVKT020008680">
    <property type="protein sequence ID" value="CAC5416712.1"/>
    <property type="molecule type" value="Genomic_DNA"/>
</dbReference>
<dbReference type="Gene3D" id="2.10.25.10">
    <property type="entry name" value="Laminin"/>
    <property type="match status" value="3"/>
</dbReference>
<feature type="chain" id="PRO_5026979407" description="EGF-like domain-containing protein" evidence="9">
    <location>
        <begin position="19"/>
        <end position="264"/>
    </location>
</feature>
<dbReference type="InterPro" id="IPR026823">
    <property type="entry name" value="cEGF"/>
</dbReference>
<evidence type="ECO:0000259" key="10">
    <source>
        <dbReference type="PROSITE" id="PS50026"/>
    </source>
</evidence>
<keyword evidence="5" id="KW-0677">Repeat</keyword>
<keyword evidence="2" id="KW-0964">Secreted</keyword>
<dbReference type="InterPro" id="IPR000152">
    <property type="entry name" value="EGF-type_Asp/Asn_hydroxyl_site"/>
</dbReference>
<evidence type="ECO:0000256" key="3">
    <source>
        <dbReference type="ARBA" id="ARBA00022536"/>
    </source>
</evidence>
<keyword evidence="7" id="KW-0325">Glycoprotein</keyword>
<evidence type="ECO:0000256" key="6">
    <source>
        <dbReference type="ARBA" id="ARBA00023157"/>
    </source>
</evidence>
<keyword evidence="4 9" id="KW-0732">Signal</keyword>
<evidence type="ECO:0000313" key="11">
    <source>
        <dbReference type="EMBL" id="CAC5416712.1"/>
    </source>
</evidence>
<dbReference type="InterPro" id="IPR009030">
    <property type="entry name" value="Growth_fac_rcpt_cys_sf"/>
</dbReference>
<sequence>MEFGLVVILATVVYDASGLVNDMFIDKTEASSFLSRQKRDVVHECDEGCSYEEVDEVFENHSENRLWMVWYKCRRVTCPSGTLCSKTNNDFSHIHRLRVHCKDNNECTTSNHQCNHKCTNTYGSYKCSCYQGYQFEHDNKTCLDINECEASTYDCDQICINLNGSHECSCHDGYLLHIDNRTCTDINECETSTDDCDQICINLNGSYECSCHDGYLLHMDNRTCTANLQQKSLPLYSKWICKITDCQKKEINQNFKTNFSAVVL</sequence>
<reference evidence="11 12" key="1">
    <citation type="submission" date="2020-06" db="EMBL/GenBank/DDBJ databases">
        <authorList>
            <person name="Li R."/>
            <person name="Bekaert M."/>
        </authorList>
    </citation>
    <scope>NUCLEOTIDE SEQUENCE [LARGE SCALE GENOMIC DNA]</scope>
    <source>
        <strain evidence="12">wild</strain>
    </source>
</reference>
<dbReference type="GO" id="GO:0005509">
    <property type="term" value="F:calcium ion binding"/>
    <property type="evidence" value="ECO:0007669"/>
    <property type="project" value="InterPro"/>
</dbReference>
<organism evidence="11 12">
    <name type="scientific">Mytilus coruscus</name>
    <name type="common">Sea mussel</name>
    <dbReference type="NCBI Taxonomy" id="42192"/>
    <lineage>
        <taxon>Eukaryota</taxon>
        <taxon>Metazoa</taxon>
        <taxon>Spiralia</taxon>
        <taxon>Lophotrochozoa</taxon>
        <taxon>Mollusca</taxon>
        <taxon>Bivalvia</taxon>
        <taxon>Autobranchia</taxon>
        <taxon>Pteriomorphia</taxon>
        <taxon>Mytilida</taxon>
        <taxon>Mytiloidea</taxon>
        <taxon>Mytilidae</taxon>
        <taxon>Mytilinae</taxon>
        <taxon>Mytilus</taxon>
    </lineage>
</organism>
<keyword evidence="6" id="KW-1015">Disulfide bond</keyword>
<evidence type="ECO:0000256" key="9">
    <source>
        <dbReference type="SAM" id="SignalP"/>
    </source>
</evidence>
<accession>A0A6J8EAU3</accession>
<dbReference type="PANTHER" id="PTHR47333:SF4">
    <property type="entry name" value="EGF-LIKE DOMAIN-CONTAINING PROTEIN"/>
    <property type="match status" value="1"/>
</dbReference>
<evidence type="ECO:0000256" key="1">
    <source>
        <dbReference type="ARBA" id="ARBA00004613"/>
    </source>
</evidence>
<comment type="subcellular location">
    <subcellularLocation>
        <location evidence="1">Secreted</location>
    </subcellularLocation>
</comment>
<dbReference type="GO" id="GO:0005576">
    <property type="term" value="C:extracellular region"/>
    <property type="evidence" value="ECO:0007669"/>
    <property type="project" value="UniProtKB-SubCell"/>
</dbReference>
<dbReference type="Proteomes" id="UP000507470">
    <property type="component" value="Unassembled WGS sequence"/>
</dbReference>
<dbReference type="PROSITE" id="PS01186">
    <property type="entry name" value="EGF_2"/>
    <property type="match status" value="3"/>
</dbReference>
<dbReference type="SMART" id="SM00181">
    <property type="entry name" value="EGF"/>
    <property type="match status" value="3"/>
</dbReference>
<dbReference type="InterPro" id="IPR001881">
    <property type="entry name" value="EGF-like_Ca-bd_dom"/>
</dbReference>
<evidence type="ECO:0000313" key="12">
    <source>
        <dbReference type="Proteomes" id="UP000507470"/>
    </source>
</evidence>
<dbReference type="PROSITE" id="PS01187">
    <property type="entry name" value="EGF_CA"/>
    <property type="match status" value="1"/>
</dbReference>
<evidence type="ECO:0000256" key="2">
    <source>
        <dbReference type="ARBA" id="ARBA00022525"/>
    </source>
</evidence>
<dbReference type="InterPro" id="IPR052080">
    <property type="entry name" value="vWF_C/EGF_Fibrillin"/>
</dbReference>
<keyword evidence="12" id="KW-1185">Reference proteome</keyword>
<dbReference type="PANTHER" id="PTHR47333">
    <property type="entry name" value="VON WILLEBRAND FACTOR C AND EGF DOMAIN-CONTAINING PROTEIN"/>
    <property type="match status" value="1"/>
</dbReference>
<dbReference type="FunFam" id="2.10.25.10:FF:000010">
    <property type="entry name" value="Pro-epidermal growth factor"/>
    <property type="match status" value="1"/>
</dbReference>
<dbReference type="SMART" id="SM00179">
    <property type="entry name" value="EGF_CA"/>
    <property type="match status" value="3"/>
</dbReference>
<gene>
    <name evidence="11" type="ORF">MCOR_49304</name>
</gene>
<evidence type="ECO:0000256" key="5">
    <source>
        <dbReference type="ARBA" id="ARBA00022737"/>
    </source>
</evidence>
<dbReference type="InterPro" id="IPR000742">
    <property type="entry name" value="EGF"/>
</dbReference>
<dbReference type="PROSITE" id="PS00010">
    <property type="entry name" value="ASX_HYDROXYL"/>
    <property type="match status" value="2"/>
</dbReference>
<name>A0A6J8EAU3_MYTCO</name>